<feature type="transmembrane region" description="Helical" evidence="1">
    <location>
        <begin position="68"/>
        <end position="87"/>
    </location>
</feature>
<dbReference type="RefSeq" id="WP_305005353.1">
    <property type="nucleotide sequence ID" value="NZ_JAUQSY010000003.1"/>
</dbReference>
<evidence type="ECO:0000313" key="3">
    <source>
        <dbReference type="Proteomes" id="UP001176429"/>
    </source>
</evidence>
<keyword evidence="1" id="KW-1133">Transmembrane helix</keyword>
<feature type="transmembrane region" description="Helical" evidence="1">
    <location>
        <begin position="31"/>
        <end position="48"/>
    </location>
</feature>
<proteinExistence type="predicted"/>
<name>A0ABT9B6X9_9BACT</name>
<evidence type="ECO:0000313" key="2">
    <source>
        <dbReference type="EMBL" id="MDO7874034.1"/>
    </source>
</evidence>
<keyword evidence="1" id="KW-0472">Membrane</keyword>
<sequence length="90" mass="9702">MNWQTTSDILSGLGVIALLVGLLLRFKVGRWLLAGLWLIVTLGSLFSGDWHGAADNPDVDDPQKASRYWLWGGGILLAAGIIIRSLVGSK</sequence>
<dbReference type="Proteomes" id="UP001176429">
    <property type="component" value="Unassembled WGS sequence"/>
</dbReference>
<keyword evidence="1" id="KW-0812">Transmembrane</keyword>
<comment type="caution">
    <text evidence="2">The sequence shown here is derived from an EMBL/GenBank/DDBJ whole genome shotgun (WGS) entry which is preliminary data.</text>
</comment>
<reference evidence="2" key="1">
    <citation type="submission" date="2023-07" db="EMBL/GenBank/DDBJ databases">
        <authorList>
            <person name="Kim M.K."/>
        </authorList>
    </citation>
    <scope>NUCLEOTIDE SEQUENCE</scope>
    <source>
        <strain evidence="2">ASUV-10-1</strain>
    </source>
</reference>
<gene>
    <name evidence="2" type="ORF">Q5H93_04765</name>
</gene>
<accession>A0ABT9B6X9</accession>
<evidence type="ECO:0000256" key="1">
    <source>
        <dbReference type="SAM" id="Phobius"/>
    </source>
</evidence>
<dbReference type="EMBL" id="JAUQSY010000003">
    <property type="protein sequence ID" value="MDO7874034.1"/>
    <property type="molecule type" value="Genomic_DNA"/>
</dbReference>
<organism evidence="2 3">
    <name type="scientific">Hymenobacter aranciens</name>
    <dbReference type="NCBI Taxonomy" id="3063996"/>
    <lineage>
        <taxon>Bacteria</taxon>
        <taxon>Pseudomonadati</taxon>
        <taxon>Bacteroidota</taxon>
        <taxon>Cytophagia</taxon>
        <taxon>Cytophagales</taxon>
        <taxon>Hymenobacteraceae</taxon>
        <taxon>Hymenobacter</taxon>
    </lineage>
</organism>
<protein>
    <submittedName>
        <fullName evidence="2">Uncharacterized protein</fullName>
    </submittedName>
</protein>
<keyword evidence="3" id="KW-1185">Reference proteome</keyword>
<feature type="transmembrane region" description="Helical" evidence="1">
    <location>
        <begin position="6"/>
        <end position="24"/>
    </location>
</feature>